<feature type="coiled-coil region" evidence="7">
    <location>
        <begin position="303"/>
        <end position="330"/>
    </location>
</feature>
<evidence type="ECO:0000313" key="11">
    <source>
        <dbReference type="Proteomes" id="UP000594454"/>
    </source>
</evidence>
<dbReference type="PROSITE" id="PS00206">
    <property type="entry name" value="TRANSFERRIN_LIKE_2"/>
    <property type="match status" value="1"/>
</dbReference>
<feature type="binding site" evidence="4">
    <location>
        <position position="141"/>
    </location>
    <ligand>
        <name>hydrogencarbonate</name>
        <dbReference type="ChEBI" id="CHEBI:17544"/>
        <label>1</label>
    </ligand>
</feature>
<accession>A0A7R8Z016</accession>
<proteinExistence type="inferred from homology"/>
<dbReference type="AlphaFoldDB" id="A0A7R8Z016"/>
<protein>
    <recommendedName>
        <fullName evidence="3">Transferrin</fullName>
    </recommendedName>
</protein>
<evidence type="ECO:0000256" key="3">
    <source>
        <dbReference type="PIRNR" id="PIRNR002549"/>
    </source>
</evidence>
<feature type="disulfide bond" evidence="6">
    <location>
        <begin position="139"/>
        <end position="235"/>
    </location>
</feature>
<feature type="domain" description="Transferrin-like" evidence="9">
    <location>
        <begin position="376"/>
        <end position="627"/>
    </location>
</feature>
<evidence type="ECO:0000256" key="4">
    <source>
        <dbReference type="PIRSR" id="PIRSR002549-2"/>
    </source>
</evidence>
<feature type="disulfide bond" evidence="6">
    <location>
        <begin position="389"/>
        <end position="407"/>
    </location>
</feature>
<evidence type="ECO:0000256" key="5">
    <source>
        <dbReference type="PIRSR" id="PIRSR002549-3"/>
    </source>
</evidence>
<evidence type="ECO:0000256" key="6">
    <source>
        <dbReference type="PIRSR" id="PIRSR002549-4"/>
    </source>
</evidence>
<keyword evidence="11" id="KW-1185">Reference proteome</keyword>
<evidence type="ECO:0000259" key="9">
    <source>
        <dbReference type="PROSITE" id="PS51408"/>
    </source>
</evidence>
<keyword evidence="7" id="KW-0175">Coiled coil</keyword>
<keyword evidence="8" id="KW-0732">Signal</keyword>
<dbReference type="Gene3D" id="3.40.190.10">
    <property type="entry name" value="Periplasmic binding protein-like II"/>
    <property type="match status" value="4"/>
</dbReference>
<feature type="signal peptide" evidence="8">
    <location>
        <begin position="1"/>
        <end position="23"/>
    </location>
</feature>
<evidence type="ECO:0000256" key="2">
    <source>
        <dbReference type="ARBA" id="ARBA00023157"/>
    </source>
</evidence>
<feature type="disulfide bond" evidence="6">
    <location>
        <begin position="42"/>
        <end position="58"/>
    </location>
</feature>
<dbReference type="PRINTS" id="PR00422">
    <property type="entry name" value="TRANSFERRIN"/>
</dbReference>
<name>A0A7R8Z016_HERIL</name>
<dbReference type="GO" id="GO:0005769">
    <property type="term" value="C:early endosome"/>
    <property type="evidence" value="ECO:0007669"/>
    <property type="project" value="TreeGrafter"/>
</dbReference>
<dbReference type="SMR" id="A0A7R8Z016"/>
<dbReference type="InParanoid" id="A0A7R8Z016"/>
<keyword evidence="2 6" id="KW-1015">Disulfide bond</keyword>
<feature type="disulfide bond" evidence="6">
    <location>
        <begin position="211"/>
        <end position="220"/>
    </location>
</feature>
<keyword evidence="3" id="KW-0406">Ion transport</keyword>
<dbReference type="GO" id="GO:0005886">
    <property type="term" value="C:plasma membrane"/>
    <property type="evidence" value="ECO:0007669"/>
    <property type="project" value="TreeGrafter"/>
</dbReference>
<feature type="disulfide bond" evidence="6">
    <location>
        <begin position="274"/>
        <end position="287"/>
    </location>
</feature>
<dbReference type="PROSITE" id="PS00207">
    <property type="entry name" value="TRANSFERRIN_LIKE_3"/>
    <property type="match status" value="1"/>
</dbReference>
<dbReference type="GO" id="GO:0005615">
    <property type="term" value="C:extracellular space"/>
    <property type="evidence" value="ECO:0007669"/>
    <property type="project" value="InterPro"/>
</dbReference>
<evidence type="ECO:0000256" key="8">
    <source>
        <dbReference type="SAM" id="SignalP"/>
    </source>
</evidence>
<keyword evidence="3" id="KW-0813">Transport</keyword>
<dbReference type="InterPro" id="IPR018195">
    <property type="entry name" value="Transferrin_Fe_BS"/>
</dbReference>
<dbReference type="OMA" id="SCLVGNY"/>
<evidence type="ECO:0000256" key="7">
    <source>
        <dbReference type="SAM" id="Coils"/>
    </source>
</evidence>
<evidence type="ECO:0000313" key="10">
    <source>
        <dbReference type="EMBL" id="CAD7090558.1"/>
    </source>
</evidence>
<keyword evidence="3 5" id="KW-0408">Iron</keyword>
<evidence type="ECO:0000256" key="1">
    <source>
        <dbReference type="ARBA" id="ARBA00022737"/>
    </source>
</evidence>
<dbReference type="SUPFAM" id="SSF53850">
    <property type="entry name" value="Periplasmic binding protein-like II"/>
    <property type="match status" value="2"/>
</dbReference>
<feature type="binding site" evidence="5">
    <location>
        <position position="229"/>
    </location>
    <ligand>
        <name>Fe(3+)</name>
        <dbReference type="ChEBI" id="CHEBI:29034"/>
        <label>1</label>
    </ligand>
</feature>
<feature type="disulfide bond" evidence="6">
    <location>
        <begin position="188"/>
        <end position="214"/>
    </location>
</feature>
<keyword evidence="3 5" id="KW-0479">Metal-binding</keyword>
<dbReference type="SMART" id="SM00094">
    <property type="entry name" value="TR_FER"/>
    <property type="match status" value="1"/>
</dbReference>
<dbReference type="PROSITE" id="PS51257">
    <property type="entry name" value="PROKAR_LIPOPROTEIN"/>
    <property type="match status" value="1"/>
</dbReference>
<dbReference type="InterPro" id="IPR016357">
    <property type="entry name" value="Transferrin"/>
</dbReference>
<dbReference type="InterPro" id="IPR001156">
    <property type="entry name" value="Transferrin-like_dom"/>
</dbReference>
<dbReference type="PIRSF" id="PIRSF002549">
    <property type="entry name" value="Transferrin"/>
    <property type="match status" value="1"/>
</dbReference>
<sequence>MSRIMSLVVIFATIVACFQPISAEADNRVYKMCVPHKFYQHCLDIVKEPSQGGLLMECLPARDRMDCLEKVNKREADLIVVDPEDMYVAYHMNNQDFQVISEIRTQLEKDAEFRYEGVILIKKSSPVKDLESLRGLKSCHTGFGRNVGYKIPITKLKKHGVLKVSLDPELSPTERELKALSQFFSKSCLVGTYSPHGDVDQILKKKYANLCALCEKPQQCNYPDKYSGYEGAIRCLAEGQGDVAFTKTIFIKKYFGLAPQTTAQANPEDFEYLCEDGSRRPITGPACSWAQRPWQGYMTNSDAAREKAQLERLQKRVDSFYKRGQEAQDKAGAANLLIKPDLVLHEKEESIMPKEYLERAGYKDVIERDGSMTQKIRMCVTDEVALKKCNTMKQAAYSRDIRPEFQCELHSKEDSIKKIHANEADAVVLPGEDYKHATDNSLKPLVYEAYDDEDLYVAVVDDSISQDLIKKAPIKYDINDKRAAYAARLLNNHRGKEICNKDDGKDGPIEIMKARDALNAPNKKLICLNLQKKDLKDYKECNCDATLPNAVFTRANIGPQDLNNMQHAFISLSESFGHNGRIEDVFEMFDEFKPGNKNVLFSDDASKFVTELKLPNDLSEDKIGHLKCN</sequence>
<keyword evidence="3" id="KW-0410">Iron transport</keyword>
<dbReference type="OrthoDB" id="5914301at2759"/>
<dbReference type="Proteomes" id="UP000594454">
    <property type="component" value="Chromosome 5"/>
</dbReference>
<dbReference type="CDD" id="cd13529">
    <property type="entry name" value="PBP2_transferrin"/>
    <property type="match status" value="1"/>
</dbReference>
<comment type="similarity">
    <text evidence="3">Belongs to the transferrin family.</text>
</comment>
<organism evidence="10 11">
    <name type="scientific">Hermetia illucens</name>
    <name type="common">Black soldier fly</name>
    <dbReference type="NCBI Taxonomy" id="343691"/>
    <lineage>
        <taxon>Eukaryota</taxon>
        <taxon>Metazoa</taxon>
        <taxon>Ecdysozoa</taxon>
        <taxon>Arthropoda</taxon>
        <taxon>Hexapoda</taxon>
        <taxon>Insecta</taxon>
        <taxon>Pterygota</taxon>
        <taxon>Neoptera</taxon>
        <taxon>Endopterygota</taxon>
        <taxon>Diptera</taxon>
        <taxon>Brachycera</taxon>
        <taxon>Stratiomyomorpha</taxon>
        <taxon>Stratiomyidae</taxon>
        <taxon>Hermetiinae</taxon>
        <taxon>Hermetia</taxon>
    </lineage>
</organism>
<dbReference type="GO" id="GO:0055037">
    <property type="term" value="C:recycling endosome"/>
    <property type="evidence" value="ECO:0007669"/>
    <property type="project" value="TreeGrafter"/>
</dbReference>
<dbReference type="Pfam" id="PF00405">
    <property type="entry name" value="Transferrin"/>
    <property type="match status" value="2"/>
</dbReference>
<dbReference type="FunCoup" id="A0A7R8Z016">
    <property type="interactions" value="1"/>
</dbReference>
<feature type="domain" description="Transferrin-like" evidence="9">
    <location>
        <begin position="30"/>
        <end position="370"/>
    </location>
</feature>
<dbReference type="PROSITE" id="PS51408">
    <property type="entry name" value="TRANSFERRIN_LIKE_4"/>
    <property type="match status" value="2"/>
</dbReference>
<feature type="binding site" evidence="4">
    <location>
        <position position="145"/>
    </location>
    <ligand>
        <name>hydrogencarbonate</name>
        <dbReference type="ChEBI" id="CHEBI:17544"/>
        <label>1</label>
    </ligand>
</feature>
<dbReference type="EMBL" id="LR899013">
    <property type="protein sequence ID" value="CAD7090558.1"/>
    <property type="molecule type" value="Genomic_DNA"/>
</dbReference>
<feature type="binding site" evidence="5">
    <location>
        <position position="82"/>
    </location>
    <ligand>
        <name>Fe(3+)</name>
        <dbReference type="ChEBI" id="CHEBI:29034"/>
        <label>1</label>
    </ligand>
</feature>
<dbReference type="PANTHER" id="PTHR11485">
    <property type="entry name" value="TRANSFERRIN"/>
    <property type="match status" value="1"/>
</dbReference>
<keyword evidence="1" id="KW-0677">Repeat</keyword>
<dbReference type="GO" id="GO:0046872">
    <property type="term" value="F:metal ion binding"/>
    <property type="evidence" value="ECO:0007669"/>
    <property type="project" value="UniProtKB-KW"/>
</dbReference>
<gene>
    <name evidence="10" type="ORF">HERILL_LOCUS13031</name>
</gene>
<reference evidence="10 11" key="1">
    <citation type="submission" date="2020-11" db="EMBL/GenBank/DDBJ databases">
        <authorList>
            <person name="Wallbank WR R."/>
            <person name="Pardo Diaz C."/>
            <person name="Kozak K."/>
            <person name="Martin S."/>
            <person name="Jiggins C."/>
            <person name="Moest M."/>
            <person name="Warren A I."/>
            <person name="Generalovic N T."/>
            <person name="Byers J.R.P. K."/>
            <person name="Montejo-Kovacevich G."/>
            <person name="Yen C E."/>
        </authorList>
    </citation>
    <scope>NUCLEOTIDE SEQUENCE [LARGE SCALE GENOMIC DNA]</scope>
</reference>
<feature type="chain" id="PRO_5031337712" description="Transferrin" evidence="8">
    <location>
        <begin position="24"/>
        <end position="629"/>
    </location>
</feature>
<feature type="binding site" evidence="5">
    <location>
        <position position="115"/>
    </location>
    <ligand>
        <name>Fe(3+)</name>
        <dbReference type="ChEBI" id="CHEBI:29034"/>
        <label>1</label>
    </ligand>
</feature>
<dbReference type="GO" id="GO:0006826">
    <property type="term" value="P:iron ion transport"/>
    <property type="evidence" value="ECO:0007669"/>
    <property type="project" value="UniProtKB-KW"/>
</dbReference>
<feature type="binding site" evidence="4">
    <location>
        <position position="148"/>
    </location>
    <ligand>
        <name>hydrogencarbonate</name>
        <dbReference type="ChEBI" id="CHEBI:17544"/>
        <label>1</label>
    </ligand>
</feature>
<dbReference type="PANTHER" id="PTHR11485:SF57">
    <property type="entry name" value="TRANSFERRIN"/>
    <property type="match status" value="1"/>
</dbReference>
<comment type="function">
    <text evidence="3">Transferrins are iron binding transport proteins which bind Fe(3+) ion in association with the binding of an anion, usually bicarbonate.</text>
</comment>